<protein>
    <submittedName>
        <fullName evidence="3">Uncharacterized protein LOC103507237</fullName>
    </submittedName>
</protein>
<dbReference type="AlphaFoldDB" id="A0A3Q0ITH5"/>
<feature type="region of interest" description="Disordered" evidence="1">
    <location>
        <begin position="73"/>
        <end position="102"/>
    </location>
</feature>
<dbReference type="KEGG" id="dci:103507237"/>
<reference evidence="3" key="1">
    <citation type="submission" date="2025-08" db="UniProtKB">
        <authorList>
            <consortium name="RefSeq"/>
        </authorList>
    </citation>
    <scope>IDENTIFICATION</scope>
</reference>
<dbReference type="Proteomes" id="UP000079169">
    <property type="component" value="Unplaced"/>
</dbReference>
<proteinExistence type="predicted"/>
<dbReference type="RefSeq" id="XP_026677953.1">
    <property type="nucleotide sequence ID" value="XM_026822152.1"/>
</dbReference>
<dbReference type="GeneID" id="103507237"/>
<evidence type="ECO:0000256" key="1">
    <source>
        <dbReference type="SAM" id="MobiDB-lite"/>
    </source>
</evidence>
<evidence type="ECO:0000313" key="2">
    <source>
        <dbReference type="Proteomes" id="UP000079169"/>
    </source>
</evidence>
<organism evidence="2 3">
    <name type="scientific">Diaphorina citri</name>
    <name type="common">Asian citrus psyllid</name>
    <dbReference type="NCBI Taxonomy" id="121845"/>
    <lineage>
        <taxon>Eukaryota</taxon>
        <taxon>Metazoa</taxon>
        <taxon>Ecdysozoa</taxon>
        <taxon>Arthropoda</taxon>
        <taxon>Hexapoda</taxon>
        <taxon>Insecta</taxon>
        <taxon>Pterygota</taxon>
        <taxon>Neoptera</taxon>
        <taxon>Paraneoptera</taxon>
        <taxon>Hemiptera</taxon>
        <taxon>Sternorrhyncha</taxon>
        <taxon>Psylloidea</taxon>
        <taxon>Psyllidae</taxon>
        <taxon>Diaphorininae</taxon>
        <taxon>Diaphorina</taxon>
    </lineage>
</organism>
<dbReference type="PaxDb" id="121845-A0A3Q0ITH5"/>
<sequence length="112" mass="12766">MMVIIIFRRNSRAGLSRRLGKTRPVSRAAKTTPPRIYLPPLYFLPTPLTLQLPLSVQIVWTSCPVWVPGRENHLATPRPARLKSNADQAGRAKRHALRSPNWPKRSCYNETV</sequence>
<name>A0A3Q0ITH5_DIACI</name>
<accession>A0A3Q0ITH5</accession>
<gene>
    <name evidence="3" type="primary">LOC103507237</name>
</gene>
<keyword evidence="2" id="KW-1185">Reference proteome</keyword>
<evidence type="ECO:0000313" key="3">
    <source>
        <dbReference type="RefSeq" id="XP_026677953.1"/>
    </source>
</evidence>